<comment type="caution">
    <text evidence="1">The sequence shown here is derived from an EMBL/GenBank/DDBJ whole genome shotgun (WGS) entry which is preliminary data.</text>
</comment>
<dbReference type="AlphaFoldDB" id="A0A106BYU2"/>
<protein>
    <submittedName>
        <fullName evidence="1">Uncharacterized protein</fullName>
    </submittedName>
</protein>
<name>A0A106BYU2_SHEFR</name>
<proteinExistence type="predicted"/>
<gene>
    <name evidence="1" type="ORF">AWJ07_06465</name>
</gene>
<accession>A0A106BYU2</accession>
<dbReference type="Proteomes" id="UP000055702">
    <property type="component" value="Unassembled WGS sequence"/>
</dbReference>
<evidence type="ECO:0000313" key="1">
    <source>
        <dbReference type="EMBL" id="KVX01093.1"/>
    </source>
</evidence>
<sequence>MNNTSSHYDNLTTVLSIEFALLITAELCAWHYHWGSGLNHHNLNRHWFVSHTNQLGISAVLLVF</sequence>
<reference evidence="1 2" key="1">
    <citation type="submission" date="2016-01" db="EMBL/GenBank/DDBJ databases">
        <title>Draft genome of the antarctic isolate Shewanella frigidimarina Ag06-30.</title>
        <authorList>
            <person name="Parmeciano Di Noto G."/>
            <person name="Vazquez S."/>
            <person name="Mac Cormack W."/>
            <person name="Iriarte A."/>
            <person name="Quiroga C."/>
        </authorList>
    </citation>
    <scope>NUCLEOTIDE SEQUENCE [LARGE SCALE GENOMIC DNA]</scope>
    <source>
        <strain evidence="1 2">Ag06-30</strain>
    </source>
</reference>
<organism evidence="1">
    <name type="scientific">Shewanella frigidimarina</name>
    <dbReference type="NCBI Taxonomy" id="56812"/>
    <lineage>
        <taxon>Bacteria</taxon>
        <taxon>Pseudomonadati</taxon>
        <taxon>Pseudomonadota</taxon>
        <taxon>Gammaproteobacteria</taxon>
        <taxon>Alteromonadales</taxon>
        <taxon>Shewanellaceae</taxon>
        <taxon>Shewanella</taxon>
    </lineage>
</organism>
<evidence type="ECO:0000313" key="2">
    <source>
        <dbReference type="Proteomes" id="UP000055702"/>
    </source>
</evidence>
<dbReference type="EMBL" id="LRDC01000029">
    <property type="protein sequence ID" value="KVX01093.1"/>
    <property type="molecule type" value="Genomic_DNA"/>
</dbReference>